<protein>
    <submittedName>
        <fullName evidence="2">Uncharacterized protein</fullName>
    </submittedName>
</protein>
<name>A0A225UMP2_9STRA</name>
<feature type="non-terminal residue" evidence="2">
    <location>
        <position position="1"/>
    </location>
</feature>
<dbReference type="OrthoDB" id="121113at2759"/>
<gene>
    <name evidence="2" type="ORF">PHMEG_00035733</name>
</gene>
<sequence length="388" mass="43592">MIHAEVVASVVEENTSPIVDLDVVETQVGCTDTPLESSCDEQLEIRDSVKSELKIVDCDEPRTHGRVFTPSELNQLWKGLSIGADDETEEYDKELEERLNPLDEAELKRRMEQNAERVGSLTLEDMSTLLNITIAILEKNSESSPDELSTPEYWLAWYKRTLVAAEGAKRANREFPERSVGSKVKNDGSYPADEDDRDVGVRQTVYALVKDDELAFNAKSAHCQRTAPVEGSDFKRVHFDHSSLFAERSEAFYDSAFERDENCDLYDYMYVVHDNAAVKRQYRPGLVEVSVVNDESDSDDKLVAEGFRVIGSVNGIEALSGGHIDCTPAELYSATTMQRFIKRPFVVVNRMHFNATLGLTSYFRRYIPGYAGISASIERLKLKGAAFV</sequence>
<dbReference type="AlphaFoldDB" id="A0A225UMP2"/>
<feature type="region of interest" description="Disordered" evidence="1">
    <location>
        <begin position="174"/>
        <end position="196"/>
    </location>
</feature>
<accession>A0A225UMP2</accession>
<keyword evidence="3" id="KW-1185">Reference proteome</keyword>
<dbReference type="Proteomes" id="UP000198211">
    <property type="component" value="Unassembled WGS sequence"/>
</dbReference>
<proteinExistence type="predicted"/>
<comment type="caution">
    <text evidence="2">The sequence shown here is derived from an EMBL/GenBank/DDBJ whole genome shotgun (WGS) entry which is preliminary data.</text>
</comment>
<organism evidence="2 3">
    <name type="scientific">Phytophthora megakarya</name>
    <dbReference type="NCBI Taxonomy" id="4795"/>
    <lineage>
        <taxon>Eukaryota</taxon>
        <taxon>Sar</taxon>
        <taxon>Stramenopiles</taxon>
        <taxon>Oomycota</taxon>
        <taxon>Peronosporomycetes</taxon>
        <taxon>Peronosporales</taxon>
        <taxon>Peronosporaceae</taxon>
        <taxon>Phytophthora</taxon>
    </lineage>
</organism>
<reference evidence="3" key="1">
    <citation type="submission" date="2017-03" db="EMBL/GenBank/DDBJ databases">
        <title>Phytopthora megakarya and P. palmivora, two closely related causual agents of cacao black pod achieved similar genome size and gene model numbers by different mechanisms.</title>
        <authorList>
            <person name="Ali S."/>
            <person name="Shao J."/>
            <person name="Larry D.J."/>
            <person name="Kronmiller B."/>
            <person name="Shen D."/>
            <person name="Strem M.D."/>
            <person name="Melnick R.L."/>
            <person name="Guiltinan M.J."/>
            <person name="Tyler B.M."/>
            <person name="Meinhardt L.W."/>
            <person name="Bailey B.A."/>
        </authorList>
    </citation>
    <scope>NUCLEOTIDE SEQUENCE [LARGE SCALE GENOMIC DNA]</scope>
    <source>
        <strain evidence="3">zdho120</strain>
    </source>
</reference>
<dbReference type="EMBL" id="NBNE01014268">
    <property type="protein sequence ID" value="OWY94507.1"/>
    <property type="molecule type" value="Genomic_DNA"/>
</dbReference>
<evidence type="ECO:0000313" key="2">
    <source>
        <dbReference type="EMBL" id="OWY94507.1"/>
    </source>
</evidence>
<evidence type="ECO:0000313" key="3">
    <source>
        <dbReference type="Proteomes" id="UP000198211"/>
    </source>
</evidence>
<evidence type="ECO:0000256" key="1">
    <source>
        <dbReference type="SAM" id="MobiDB-lite"/>
    </source>
</evidence>